<evidence type="ECO:0000313" key="1">
    <source>
        <dbReference type="EMBL" id="KAH0450174.1"/>
    </source>
</evidence>
<proteinExistence type="predicted"/>
<sequence>MKPIHPRRTRNVKGSHCLLLEPVIPLWLTNINTGREMAETELNMLKTCNYKAGNNKHSPFAPIRKE</sequence>
<organism evidence="1 2">
    <name type="scientific">Dendrobium chrysotoxum</name>
    <name type="common">Orchid</name>
    <dbReference type="NCBI Taxonomy" id="161865"/>
    <lineage>
        <taxon>Eukaryota</taxon>
        <taxon>Viridiplantae</taxon>
        <taxon>Streptophyta</taxon>
        <taxon>Embryophyta</taxon>
        <taxon>Tracheophyta</taxon>
        <taxon>Spermatophyta</taxon>
        <taxon>Magnoliopsida</taxon>
        <taxon>Liliopsida</taxon>
        <taxon>Asparagales</taxon>
        <taxon>Orchidaceae</taxon>
        <taxon>Epidendroideae</taxon>
        <taxon>Malaxideae</taxon>
        <taxon>Dendrobiinae</taxon>
        <taxon>Dendrobium</taxon>
    </lineage>
</organism>
<accession>A0AAV7G2I9</accession>
<gene>
    <name evidence="1" type="ORF">IEQ34_020866</name>
</gene>
<comment type="caution">
    <text evidence="1">The sequence shown here is derived from an EMBL/GenBank/DDBJ whole genome shotgun (WGS) entry which is preliminary data.</text>
</comment>
<dbReference type="EMBL" id="JAGFBR010000018">
    <property type="protein sequence ID" value="KAH0450174.1"/>
    <property type="molecule type" value="Genomic_DNA"/>
</dbReference>
<keyword evidence="2" id="KW-1185">Reference proteome</keyword>
<dbReference type="AlphaFoldDB" id="A0AAV7G2I9"/>
<name>A0AAV7G2I9_DENCH</name>
<dbReference type="Proteomes" id="UP000775213">
    <property type="component" value="Unassembled WGS sequence"/>
</dbReference>
<protein>
    <submittedName>
        <fullName evidence="1">Uncharacterized protein</fullName>
    </submittedName>
</protein>
<reference evidence="1 2" key="1">
    <citation type="journal article" date="2021" name="Hortic Res">
        <title>Chromosome-scale assembly of the Dendrobium chrysotoxum genome enhances the understanding of orchid evolution.</title>
        <authorList>
            <person name="Zhang Y."/>
            <person name="Zhang G.Q."/>
            <person name="Zhang D."/>
            <person name="Liu X.D."/>
            <person name="Xu X.Y."/>
            <person name="Sun W.H."/>
            <person name="Yu X."/>
            <person name="Zhu X."/>
            <person name="Wang Z.W."/>
            <person name="Zhao X."/>
            <person name="Zhong W.Y."/>
            <person name="Chen H."/>
            <person name="Yin W.L."/>
            <person name="Huang T."/>
            <person name="Niu S.C."/>
            <person name="Liu Z.J."/>
        </authorList>
    </citation>
    <scope>NUCLEOTIDE SEQUENCE [LARGE SCALE GENOMIC DNA]</scope>
    <source>
        <strain evidence="1">Lindl</strain>
    </source>
</reference>
<evidence type="ECO:0000313" key="2">
    <source>
        <dbReference type="Proteomes" id="UP000775213"/>
    </source>
</evidence>